<dbReference type="Proteomes" id="UP001597344">
    <property type="component" value="Unassembled WGS sequence"/>
</dbReference>
<dbReference type="EMBL" id="JBHUHY010000007">
    <property type="protein sequence ID" value="MFD2187001.1"/>
    <property type="molecule type" value="Genomic_DNA"/>
</dbReference>
<dbReference type="Gene3D" id="2.60.120.1140">
    <property type="entry name" value="Protein of unknown function DUF192"/>
    <property type="match status" value="1"/>
</dbReference>
<dbReference type="PROSITE" id="PS51257">
    <property type="entry name" value="PROKAR_LIPOPROTEIN"/>
    <property type="match status" value="1"/>
</dbReference>
<dbReference type="InterPro" id="IPR003795">
    <property type="entry name" value="DUF192"/>
</dbReference>
<dbReference type="InterPro" id="IPR038695">
    <property type="entry name" value="Saro_0823-like_sf"/>
</dbReference>
<dbReference type="Pfam" id="PF02643">
    <property type="entry name" value="DUF192"/>
    <property type="match status" value="1"/>
</dbReference>
<dbReference type="PANTHER" id="PTHR37953:SF1">
    <property type="entry name" value="UPF0127 PROTEIN MJ1496"/>
    <property type="match status" value="1"/>
</dbReference>
<comment type="caution">
    <text evidence="1">The sequence shown here is derived from an EMBL/GenBank/DDBJ whole genome shotgun (WGS) entry which is preliminary data.</text>
</comment>
<dbReference type="PANTHER" id="PTHR37953">
    <property type="entry name" value="UPF0127 PROTEIN MJ1496"/>
    <property type="match status" value="1"/>
</dbReference>
<keyword evidence="2" id="KW-1185">Reference proteome</keyword>
<evidence type="ECO:0000313" key="1">
    <source>
        <dbReference type="EMBL" id="MFD2187001.1"/>
    </source>
</evidence>
<name>A0ABW5AY16_9FLAO</name>
<dbReference type="RefSeq" id="WP_378320000.1">
    <property type="nucleotide sequence ID" value="NZ_JBHUHY010000007.1"/>
</dbReference>
<accession>A0ABW5AY16</accession>
<evidence type="ECO:0000313" key="2">
    <source>
        <dbReference type="Proteomes" id="UP001597344"/>
    </source>
</evidence>
<protein>
    <submittedName>
        <fullName evidence="1">DUF192 domain-containing protein</fullName>
    </submittedName>
</protein>
<reference evidence="2" key="1">
    <citation type="journal article" date="2019" name="Int. J. Syst. Evol. Microbiol.">
        <title>The Global Catalogue of Microorganisms (GCM) 10K type strain sequencing project: providing services to taxonomists for standard genome sequencing and annotation.</title>
        <authorList>
            <consortium name="The Broad Institute Genomics Platform"/>
            <consortium name="The Broad Institute Genome Sequencing Center for Infectious Disease"/>
            <person name="Wu L."/>
            <person name="Ma J."/>
        </authorList>
    </citation>
    <scope>NUCLEOTIDE SEQUENCE [LARGE SCALE GENOMIC DNA]</scope>
    <source>
        <strain evidence="2">DT92</strain>
    </source>
</reference>
<gene>
    <name evidence="1" type="ORF">ACFSJT_09370</name>
</gene>
<sequence>MRRNIYLSIITIATVSLFSCKTETKNEQMETKEITFTKEGELSLYNLKDSIPDTITKLDIEIADDEYQIQTGLMYRQSMQDDHGMLFIFSDEAPRSFYMKNTEFALDIIFIDAKNKVVSIQKNAQPLNESSLPSEGPAKYVLEVNAGLSERWNLKAGDSISFVKL</sequence>
<organism evidence="1 2">
    <name type="scientific">Aquimarina celericrescens</name>
    <dbReference type="NCBI Taxonomy" id="1964542"/>
    <lineage>
        <taxon>Bacteria</taxon>
        <taxon>Pseudomonadati</taxon>
        <taxon>Bacteroidota</taxon>
        <taxon>Flavobacteriia</taxon>
        <taxon>Flavobacteriales</taxon>
        <taxon>Flavobacteriaceae</taxon>
        <taxon>Aquimarina</taxon>
    </lineage>
</organism>
<proteinExistence type="predicted"/>